<dbReference type="Proteomes" id="UP001219355">
    <property type="component" value="Chromosome 4"/>
</dbReference>
<protein>
    <recommendedName>
        <fullName evidence="5">CENP-V/GFA domain-containing protein</fullName>
    </recommendedName>
</protein>
<evidence type="ECO:0000256" key="3">
    <source>
        <dbReference type="ARBA" id="ARBA00022833"/>
    </source>
</evidence>
<evidence type="ECO:0000313" key="6">
    <source>
        <dbReference type="EMBL" id="WEW61223.1"/>
    </source>
</evidence>
<dbReference type="GO" id="GO:0016846">
    <property type="term" value="F:carbon-sulfur lyase activity"/>
    <property type="evidence" value="ECO:0007669"/>
    <property type="project" value="InterPro"/>
</dbReference>
<dbReference type="SUPFAM" id="SSF51316">
    <property type="entry name" value="Mss4-like"/>
    <property type="match status" value="1"/>
</dbReference>
<feature type="domain" description="CENP-V/GFA" evidence="5">
    <location>
        <begin position="10"/>
        <end position="137"/>
    </location>
</feature>
<dbReference type="InterPro" id="IPR006913">
    <property type="entry name" value="CENP-V/GFA"/>
</dbReference>
<proteinExistence type="inferred from homology"/>
<reference evidence="6" key="1">
    <citation type="submission" date="2023-03" db="EMBL/GenBank/DDBJ databases">
        <title>Emydomyces testavorans Genome Sequence.</title>
        <authorList>
            <person name="Hoyer L."/>
        </authorList>
    </citation>
    <scope>NUCLEOTIDE SEQUENCE</scope>
    <source>
        <strain evidence="6">16-2883</strain>
    </source>
</reference>
<sequence>MATFEVSYPLEGGCDCGTIRYRMETSPLVVHCCHCTWCQRETGSAFVLNALIESNRLTLLTTTEPLLVPVPSASGRGQTIARCPKCYIALWSYYGGLTIRSFVRVGTLDEKDKIEPDVHFYTSSKLEWVDLSASKWEGKVFEEYYDHEKVWRKESLERLEKMMDIKKHCEEAKRKDAK</sequence>
<dbReference type="PANTHER" id="PTHR33337:SF33">
    <property type="entry name" value="CENP-V_GFA DOMAIN-CONTAINING PROTEIN"/>
    <property type="match status" value="1"/>
</dbReference>
<dbReference type="PROSITE" id="PS51891">
    <property type="entry name" value="CENP_V_GFA"/>
    <property type="match status" value="1"/>
</dbReference>
<evidence type="ECO:0000259" key="5">
    <source>
        <dbReference type="PROSITE" id="PS51891"/>
    </source>
</evidence>
<evidence type="ECO:0000313" key="7">
    <source>
        <dbReference type="Proteomes" id="UP001219355"/>
    </source>
</evidence>
<evidence type="ECO:0000256" key="1">
    <source>
        <dbReference type="ARBA" id="ARBA00005495"/>
    </source>
</evidence>
<dbReference type="GO" id="GO:0046872">
    <property type="term" value="F:metal ion binding"/>
    <property type="evidence" value="ECO:0007669"/>
    <property type="project" value="UniProtKB-KW"/>
</dbReference>
<evidence type="ECO:0000256" key="4">
    <source>
        <dbReference type="ARBA" id="ARBA00023239"/>
    </source>
</evidence>
<comment type="similarity">
    <text evidence="1">Belongs to the Gfa family.</text>
</comment>
<dbReference type="AlphaFoldDB" id="A0AAF0DN04"/>
<name>A0AAF0DN04_9EURO</name>
<evidence type="ECO:0000256" key="2">
    <source>
        <dbReference type="ARBA" id="ARBA00022723"/>
    </source>
</evidence>
<keyword evidence="3" id="KW-0862">Zinc</keyword>
<dbReference type="InterPro" id="IPR011057">
    <property type="entry name" value="Mss4-like_sf"/>
</dbReference>
<keyword evidence="2" id="KW-0479">Metal-binding</keyword>
<organism evidence="6 7">
    <name type="scientific">Emydomyces testavorans</name>
    <dbReference type="NCBI Taxonomy" id="2070801"/>
    <lineage>
        <taxon>Eukaryota</taxon>
        <taxon>Fungi</taxon>
        <taxon>Dikarya</taxon>
        <taxon>Ascomycota</taxon>
        <taxon>Pezizomycotina</taxon>
        <taxon>Eurotiomycetes</taxon>
        <taxon>Eurotiomycetidae</taxon>
        <taxon>Onygenales</taxon>
        <taxon>Nannizziopsiaceae</taxon>
        <taxon>Emydomyces</taxon>
    </lineage>
</organism>
<keyword evidence="7" id="KW-1185">Reference proteome</keyword>
<dbReference type="Pfam" id="PF04828">
    <property type="entry name" value="GFA"/>
    <property type="match status" value="1"/>
</dbReference>
<dbReference type="Gene3D" id="3.90.1590.10">
    <property type="entry name" value="glutathione-dependent formaldehyde- activating enzyme (gfa)"/>
    <property type="match status" value="1"/>
</dbReference>
<dbReference type="EMBL" id="CP120630">
    <property type="protein sequence ID" value="WEW61223.1"/>
    <property type="molecule type" value="Genomic_DNA"/>
</dbReference>
<dbReference type="PANTHER" id="PTHR33337">
    <property type="entry name" value="GFA DOMAIN-CONTAINING PROTEIN"/>
    <property type="match status" value="1"/>
</dbReference>
<accession>A0AAF0DN04</accession>
<keyword evidence="4" id="KW-0456">Lyase</keyword>
<gene>
    <name evidence="6" type="ORF">PRK78_006713</name>
</gene>